<dbReference type="GO" id="GO:0017000">
    <property type="term" value="P:antibiotic biosynthetic process"/>
    <property type="evidence" value="ECO:0007669"/>
    <property type="project" value="UniProtKB-KW"/>
</dbReference>
<feature type="region of interest" description="Disordered" evidence="3">
    <location>
        <begin position="1"/>
        <end position="41"/>
    </location>
</feature>
<name>A0A316UAD2_9BASI</name>
<evidence type="ECO:0000313" key="6">
    <source>
        <dbReference type="Proteomes" id="UP000245942"/>
    </source>
</evidence>
<reference evidence="5 6" key="1">
    <citation type="journal article" date="2018" name="Mol. Biol. Evol.">
        <title>Broad Genomic Sampling Reveals a Smut Pathogenic Ancestry of the Fungal Clade Ustilaginomycotina.</title>
        <authorList>
            <person name="Kijpornyongpan T."/>
            <person name="Mondo S.J."/>
            <person name="Barry K."/>
            <person name="Sandor L."/>
            <person name="Lee J."/>
            <person name="Lipzen A."/>
            <person name="Pangilinan J."/>
            <person name="LaButti K."/>
            <person name="Hainaut M."/>
            <person name="Henrissat B."/>
            <person name="Grigoriev I.V."/>
            <person name="Spatafora J.W."/>
            <person name="Aime M.C."/>
        </authorList>
    </citation>
    <scope>NUCLEOTIDE SEQUENCE [LARGE SCALE GENOMIC DNA]</scope>
    <source>
        <strain evidence="5 6">MCA 4718</strain>
    </source>
</reference>
<gene>
    <name evidence="5" type="ORF">BCV69DRAFT_283510</name>
</gene>
<dbReference type="InterPro" id="IPR042098">
    <property type="entry name" value="TauD-like_sf"/>
</dbReference>
<feature type="domain" description="TauD/TfdA-like" evidence="4">
    <location>
        <begin position="119"/>
        <end position="386"/>
    </location>
</feature>
<protein>
    <submittedName>
        <fullName evidence="5">Clavaminate synthase-like protein</fullName>
    </submittedName>
</protein>
<dbReference type="InterPro" id="IPR050411">
    <property type="entry name" value="AlphaKG_dependent_hydroxylases"/>
</dbReference>
<dbReference type="RefSeq" id="XP_025347145.1">
    <property type="nucleotide sequence ID" value="XM_025492735.1"/>
</dbReference>
<proteinExistence type="predicted"/>
<dbReference type="EMBL" id="KZ819329">
    <property type="protein sequence ID" value="PWN19985.1"/>
    <property type="molecule type" value="Genomic_DNA"/>
</dbReference>
<dbReference type="AlphaFoldDB" id="A0A316UAD2"/>
<evidence type="ECO:0000313" key="5">
    <source>
        <dbReference type="EMBL" id="PWN19985.1"/>
    </source>
</evidence>
<feature type="region of interest" description="Disordered" evidence="3">
    <location>
        <begin position="402"/>
        <end position="425"/>
    </location>
</feature>
<accession>A0A316UAD2</accession>
<dbReference type="GO" id="GO:0016491">
    <property type="term" value="F:oxidoreductase activity"/>
    <property type="evidence" value="ECO:0007669"/>
    <property type="project" value="UniProtKB-KW"/>
</dbReference>
<dbReference type="SUPFAM" id="SSF51197">
    <property type="entry name" value="Clavaminate synthase-like"/>
    <property type="match status" value="1"/>
</dbReference>
<dbReference type="PANTHER" id="PTHR10696:SF56">
    <property type="entry name" value="TAUD_TFDA-LIKE DOMAIN-CONTAINING PROTEIN"/>
    <property type="match status" value="1"/>
</dbReference>
<evidence type="ECO:0000256" key="1">
    <source>
        <dbReference type="ARBA" id="ARBA00023002"/>
    </source>
</evidence>
<dbReference type="GeneID" id="37014469"/>
<organism evidence="5 6">
    <name type="scientific">Pseudomicrostroma glucosiphilum</name>
    <dbReference type="NCBI Taxonomy" id="1684307"/>
    <lineage>
        <taxon>Eukaryota</taxon>
        <taxon>Fungi</taxon>
        <taxon>Dikarya</taxon>
        <taxon>Basidiomycota</taxon>
        <taxon>Ustilaginomycotina</taxon>
        <taxon>Exobasidiomycetes</taxon>
        <taxon>Microstromatales</taxon>
        <taxon>Microstromatales incertae sedis</taxon>
        <taxon>Pseudomicrostroma</taxon>
    </lineage>
</organism>
<dbReference type="STRING" id="1684307.A0A316UAD2"/>
<evidence type="ECO:0000256" key="2">
    <source>
        <dbReference type="ARBA" id="ARBA00023194"/>
    </source>
</evidence>
<keyword evidence="1" id="KW-0560">Oxidoreductase</keyword>
<evidence type="ECO:0000259" key="4">
    <source>
        <dbReference type="Pfam" id="PF02668"/>
    </source>
</evidence>
<keyword evidence="6" id="KW-1185">Reference proteome</keyword>
<dbReference type="Proteomes" id="UP000245942">
    <property type="component" value="Unassembled WGS sequence"/>
</dbReference>
<dbReference type="PANTHER" id="PTHR10696">
    <property type="entry name" value="GAMMA-BUTYROBETAINE HYDROXYLASE-RELATED"/>
    <property type="match status" value="1"/>
</dbReference>
<keyword evidence="2" id="KW-0045">Antibiotic biosynthesis</keyword>
<evidence type="ECO:0000256" key="3">
    <source>
        <dbReference type="SAM" id="MobiDB-lite"/>
    </source>
</evidence>
<dbReference type="OrthoDB" id="272271at2759"/>
<dbReference type="Gene3D" id="3.60.130.10">
    <property type="entry name" value="Clavaminate synthase-like"/>
    <property type="match status" value="1"/>
</dbReference>
<sequence length="425" mass="47329">MAPIATAPPVHHFSNADDLGVKGQASAAASGRAPPPPGAKVPSLANVLTSGQYDIDESVLTPYEDLPKKIEGPTVWTKEEYGKEENKEKWVRRWTDEEIEQFEKAAQDWVASGRPHEQIERSTIDLPISLQATLLSLRHKILHGPGFYVFKGFPVRKWPIEVTAAAYLMVGAYLGNAVSQNGKGHLLGHVKDIEGSNFTGNNIDKIRIYRTSARQHFHVDSSGGLIGLCCLHRSLEGGESDAVSSHNLWNHLQEHRPDVARTLAEPIWYFDRKGEETPGIGQKPYYKRAIVSLVKGEPSNRLVTNIDPYYIKSTTRFIESGQIPPVSEKQQEAMKVLEETAQSLALHMILEVGDLQFVSDTHVLHARTAYKDHEPPHPRRHLLRLWLSTPDTEGGWKIPFPDSSHPKRGGIQVGNQRGTCPLDAE</sequence>
<dbReference type="Pfam" id="PF02668">
    <property type="entry name" value="TauD"/>
    <property type="match status" value="1"/>
</dbReference>
<dbReference type="InterPro" id="IPR003819">
    <property type="entry name" value="TauD/TfdA-like"/>
</dbReference>